<dbReference type="Proteomes" id="UP000667802">
    <property type="component" value="Unassembled WGS sequence"/>
</dbReference>
<comment type="caution">
    <text evidence="3">The sequence shown here is derived from an EMBL/GenBank/DDBJ whole genome shotgun (WGS) entry which is preliminary data.</text>
</comment>
<sequence length="1164" mass="130127">MTKKIYALLVGIDNYHPQSRGVNSLQGCVNDIVAIEKYLHQRIATDKKWELVEKKLTNDLATRQAVIDGFLQHLCQAGSEDVVLFYYAGHGSYEKAPDVFRSQERDGKIETLVCYDSRTPQGRDLADKELSYLIEQVAKNNPHILIILDSCHSGTATRDPEVVERQTNSDGTVRDLKDFIFPEEWARHRLSDSYQVPRHVAIAACRDIQTAKEYKDSNGQRRGAFSYFLTEALQRTNGSLSYTNLVQDINALITGKVKDQSPQIEAISDDSIQPFLGGAVGDPINYFPFVYDSNTHKNWVIKGGLLHGIRSTSDGETFLAIFPQGTELEKLREFDSAICKAKLTQVFTEVSIAEISGDSSKLSEDRPYWAIVTAVPLPKLKVYFQGDAQAVELARKELSTANASEPSLFVRETQSLTDADYYIEAINSQYWIKQPTDKQALVAPVPDVPDNQGYTQKAANTTIKRLEHIARWKNILELKTPPTSQIKTGDVEMEVIITSGDNKYSSKTETSALRGEYTWKDNKCEPPRVEIKIKNNSEEDLYFQVLELAQSFLIGNAGFFEERSSILIPKKSEITNAKKLKITINKKYLGSGVTEYDTILKLIVSTKEFNPSLLEQPALDSPPPVNRSSGLSGTLNRLMNNVYTRETESEDDEYIDNWMTQEVKITLLKPPGGVEIKESQSTNLLPGVELHGHLDFKGKFSFNALPPISRDVNSNLIPPIFLQDQTSLQRDGKKQFEPYEFNITRSLDSFRVLEIADVQNHKSVTSENPIRLLIDKPLSSDEHILPIAYDGEFFLPLGKAETINGKTQITIERLPEPTVNSRSLQGSIKILFQKVFYESGGKQLGVKFDYPLLRIANVSDSGRVKYNANTKEIQTQIASANKILLYIHGFIGSTEGLLPSVLAKTTENGQQKTLQDKYDLVLAFDYENLKTTIQENAKLLKQRLEEVGLTANNGKQLDIVAHSMGGLVARTFIEQEDGKHIVQHLVMLGTPNAGSPWPKIQDWAFTALGIGLNQLSRVAWPVNIIAGLVAFLAANDHALKQMELDSDFIQSIAKNIDPNIQYTIIAGDRSIRPEALQVEPGKNSSQIQRLMQKLFGSAVDSVVDKVFLQQPNDIAVTLESIKRISLERNPKPRIISPDAACDHLTYFSTQAGLDALVHALCDDL</sequence>
<dbReference type="GO" id="GO:0004197">
    <property type="term" value="F:cysteine-type endopeptidase activity"/>
    <property type="evidence" value="ECO:0007669"/>
    <property type="project" value="InterPro"/>
</dbReference>
<name>A0AAP5IG74_9CYAN</name>
<dbReference type="InterPro" id="IPR055803">
    <property type="entry name" value="DUF7379"/>
</dbReference>
<dbReference type="Gene3D" id="3.40.50.1820">
    <property type="entry name" value="alpha/beta hydrolase"/>
    <property type="match status" value="1"/>
</dbReference>
<dbReference type="GO" id="GO:0005737">
    <property type="term" value="C:cytoplasm"/>
    <property type="evidence" value="ECO:0007669"/>
    <property type="project" value="TreeGrafter"/>
</dbReference>
<evidence type="ECO:0000313" key="3">
    <source>
        <dbReference type="EMBL" id="MDR9898500.1"/>
    </source>
</evidence>
<dbReference type="Pfam" id="PF00656">
    <property type="entry name" value="Peptidase_C14"/>
    <property type="match status" value="1"/>
</dbReference>
<dbReference type="GO" id="GO:0006508">
    <property type="term" value="P:proteolysis"/>
    <property type="evidence" value="ECO:0007669"/>
    <property type="project" value="InterPro"/>
</dbReference>
<organism evidence="3 4">
    <name type="scientific">Aetokthonos hydrillicola Thurmond2011</name>
    <dbReference type="NCBI Taxonomy" id="2712845"/>
    <lineage>
        <taxon>Bacteria</taxon>
        <taxon>Bacillati</taxon>
        <taxon>Cyanobacteriota</taxon>
        <taxon>Cyanophyceae</taxon>
        <taxon>Nostocales</taxon>
        <taxon>Hapalosiphonaceae</taxon>
        <taxon>Aetokthonos</taxon>
    </lineage>
</organism>
<dbReference type="Pfam" id="PF24096">
    <property type="entry name" value="DUF7379"/>
    <property type="match status" value="1"/>
</dbReference>
<dbReference type="InterPro" id="IPR050452">
    <property type="entry name" value="Metacaspase"/>
</dbReference>
<feature type="domain" description="DUF7379" evidence="2">
    <location>
        <begin position="884"/>
        <end position="1003"/>
    </location>
</feature>
<evidence type="ECO:0000313" key="4">
    <source>
        <dbReference type="Proteomes" id="UP000667802"/>
    </source>
</evidence>
<gene>
    <name evidence="3" type="ORF">G7B40_028670</name>
</gene>
<dbReference type="EMBL" id="JAALHA020000018">
    <property type="protein sequence ID" value="MDR9898500.1"/>
    <property type="molecule type" value="Genomic_DNA"/>
</dbReference>
<dbReference type="InterPro" id="IPR011600">
    <property type="entry name" value="Pept_C14_caspase"/>
</dbReference>
<dbReference type="AlphaFoldDB" id="A0AAP5IG74"/>
<proteinExistence type="predicted"/>
<dbReference type="RefSeq" id="WP_208352079.1">
    <property type="nucleotide sequence ID" value="NZ_JAALHA020000018.1"/>
</dbReference>
<dbReference type="PANTHER" id="PTHR48104">
    <property type="entry name" value="METACASPASE-4"/>
    <property type="match status" value="1"/>
</dbReference>
<accession>A0AAP5IG74</accession>
<protein>
    <submittedName>
        <fullName evidence="3">Caspase family protein</fullName>
    </submittedName>
</protein>
<evidence type="ECO:0000259" key="2">
    <source>
        <dbReference type="Pfam" id="PF24096"/>
    </source>
</evidence>
<reference evidence="4" key="1">
    <citation type="journal article" date="2021" name="Science">
        <title>Hunting the eagle killer: A cyanobacterial neurotoxin causes vacuolar myelinopathy.</title>
        <authorList>
            <person name="Breinlinger S."/>
            <person name="Phillips T.J."/>
            <person name="Haram B.N."/>
            <person name="Mares J."/>
            <person name="Martinez Yerena J.A."/>
            <person name="Hrouzek P."/>
            <person name="Sobotka R."/>
            <person name="Henderson W.M."/>
            <person name="Schmieder P."/>
            <person name="Williams S.M."/>
            <person name="Lauderdale J.D."/>
            <person name="Wilde H.D."/>
            <person name="Gerrin W."/>
            <person name="Kust A."/>
            <person name="Washington J.W."/>
            <person name="Wagner C."/>
            <person name="Geier B."/>
            <person name="Liebeke M."/>
            <person name="Enke H."/>
            <person name="Niedermeyer T.H.J."/>
            <person name="Wilde S.B."/>
        </authorList>
    </citation>
    <scope>NUCLEOTIDE SEQUENCE [LARGE SCALE GENOMIC DNA]</scope>
    <source>
        <strain evidence="4">Thurmond2011</strain>
    </source>
</reference>
<dbReference type="SUPFAM" id="SSF53474">
    <property type="entry name" value="alpha/beta-Hydrolases"/>
    <property type="match status" value="1"/>
</dbReference>
<evidence type="ECO:0000259" key="1">
    <source>
        <dbReference type="Pfam" id="PF00656"/>
    </source>
</evidence>
<dbReference type="InterPro" id="IPR029058">
    <property type="entry name" value="AB_hydrolase_fold"/>
</dbReference>
<feature type="domain" description="Peptidase C14 caspase" evidence="1">
    <location>
        <begin position="6"/>
        <end position="266"/>
    </location>
</feature>
<dbReference type="PANTHER" id="PTHR48104:SF30">
    <property type="entry name" value="METACASPASE-1"/>
    <property type="match status" value="1"/>
</dbReference>
<keyword evidence="4" id="KW-1185">Reference proteome</keyword>
<dbReference type="Gene3D" id="3.40.50.1460">
    <property type="match status" value="1"/>
</dbReference>